<dbReference type="InterPro" id="IPR051325">
    <property type="entry name" value="Nudix_hydrolase_domain"/>
</dbReference>
<evidence type="ECO:0000259" key="2">
    <source>
        <dbReference type="PROSITE" id="PS51462"/>
    </source>
</evidence>
<accession>A0A6A5WLJ7</accession>
<dbReference type="PANTHER" id="PTHR21340:SF0">
    <property type="entry name" value="BIS(5'-NUCLEOSYL)-TETRAPHOSPHATASE [ASYMMETRICAL]"/>
    <property type="match status" value="1"/>
</dbReference>
<dbReference type="Gene3D" id="3.90.79.10">
    <property type="entry name" value="Nucleoside Triphosphate Pyrophosphohydrolase"/>
    <property type="match status" value="1"/>
</dbReference>
<dbReference type="GO" id="GO:0006754">
    <property type="term" value="P:ATP biosynthetic process"/>
    <property type="evidence" value="ECO:0007669"/>
    <property type="project" value="TreeGrafter"/>
</dbReference>
<gene>
    <name evidence="3" type="ORF">P154DRAFT_520599</name>
</gene>
<sequence length="184" mass="20937">MAQSTFVQHQFSSEFFVESCGAVLFDLSGTEKKVCLLHYVKYNQWLLAKGRRNHSESRKDAALREVMEETGYRCHLLPVAMPTRTTPPDGPARISDSVRIYPDLTDPFMFTMRYLGDGLGVKLIWWYLAALDEDAESNRLPGEAEFEPSFLPFSEAIERLTYQSDREVVGRAVELVKDCGTKNS</sequence>
<organism evidence="3 4">
    <name type="scientific">Amniculicola lignicola CBS 123094</name>
    <dbReference type="NCBI Taxonomy" id="1392246"/>
    <lineage>
        <taxon>Eukaryota</taxon>
        <taxon>Fungi</taxon>
        <taxon>Dikarya</taxon>
        <taxon>Ascomycota</taxon>
        <taxon>Pezizomycotina</taxon>
        <taxon>Dothideomycetes</taxon>
        <taxon>Pleosporomycetidae</taxon>
        <taxon>Pleosporales</taxon>
        <taxon>Amniculicolaceae</taxon>
        <taxon>Amniculicola</taxon>
    </lineage>
</organism>
<evidence type="ECO:0000256" key="1">
    <source>
        <dbReference type="ARBA" id="ARBA00022801"/>
    </source>
</evidence>
<keyword evidence="4" id="KW-1185">Reference proteome</keyword>
<dbReference type="GO" id="GO:0004081">
    <property type="term" value="F:bis(5'-nucleosyl)-tetraphosphatase (asymmetrical) activity"/>
    <property type="evidence" value="ECO:0007669"/>
    <property type="project" value="TreeGrafter"/>
</dbReference>
<dbReference type="PROSITE" id="PS00893">
    <property type="entry name" value="NUDIX_BOX"/>
    <property type="match status" value="1"/>
</dbReference>
<keyword evidence="1" id="KW-0378">Hydrolase</keyword>
<evidence type="ECO:0000313" key="3">
    <source>
        <dbReference type="EMBL" id="KAF2002830.1"/>
    </source>
</evidence>
<dbReference type="OrthoDB" id="10259236at2759"/>
<dbReference type="Pfam" id="PF00293">
    <property type="entry name" value="NUDIX"/>
    <property type="match status" value="1"/>
</dbReference>
<dbReference type="GO" id="GO:0006167">
    <property type="term" value="P:AMP biosynthetic process"/>
    <property type="evidence" value="ECO:0007669"/>
    <property type="project" value="TreeGrafter"/>
</dbReference>
<dbReference type="InterPro" id="IPR000086">
    <property type="entry name" value="NUDIX_hydrolase_dom"/>
</dbReference>
<feature type="domain" description="Nudix hydrolase" evidence="2">
    <location>
        <begin position="15"/>
        <end position="173"/>
    </location>
</feature>
<dbReference type="EMBL" id="ML977575">
    <property type="protein sequence ID" value="KAF2002830.1"/>
    <property type="molecule type" value="Genomic_DNA"/>
</dbReference>
<dbReference type="AlphaFoldDB" id="A0A6A5WLJ7"/>
<evidence type="ECO:0000313" key="4">
    <source>
        <dbReference type="Proteomes" id="UP000799779"/>
    </source>
</evidence>
<dbReference type="InterPro" id="IPR015797">
    <property type="entry name" value="NUDIX_hydrolase-like_dom_sf"/>
</dbReference>
<dbReference type="SUPFAM" id="SSF55811">
    <property type="entry name" value="Nudix"/>
    <property type="match status" value="1"/>
</dbReference>
<dbReference type="Proteomes" id="UP000799779">
    <property type="component" value="Unassembled WGS sequence"/>
</dbReference>
<dbReference type="InterPro" id="IPR020084">
    <property type="entry name" value="NUDIX_hydrolase_CS"/>
</dbReference>
<name>A0A6A5WLJ7_9PLEO</name>
<reference evidence="3" key="1">
    <citation type="journal article" date="2020" name="Stud. Mycol.">
        <title>101 Dothideomycetes genomes: a test case for predicting lifestyles and emergence of pathogens.</title>
        <authorList>
            <person name="Haridas S."/>
            <person name="Albert R."/>
            <person name="Binder M."/>
            <person name="Bloem J."/>
            <person name="Labutti K."/>
            <person name="Salamov A."/>
            <person name="Andreopoulos B."/>
            <person name="Baker S."/>
            <person name="Barry K."/>
            <person name="Bills G."/>
            <person name="Bluhm B."/>
            <person name="Cannon C."/>
            <person name="Castanera R."/>
            <person name="Culley D."/>
            <person name="Daum C."/>
            <person name="Ezra D."/>
            <person name="Gonzalez J."/>
            <person name="Henrissat B."/>
            <person name="Kuo A."/>
            <person name="Liang C."/>
            <person name="Lipzen A."/>
            <person name="Lutzoni F."/>
            <person name="Magnuson J."/>
            <person name="Mondo S."/>
            <person name="Nolan M."/>
            <person name="Ohm R."/>
            <person name="Pangilinan J."/>
            <person name="Park H.-J."/>
            <person name="Ramirez L."/>
            <person name="Alfaro M."/>
            <person name="Sun H."/>
            <person name="Tritt A."/>
            <person name="Yoshinaga Y."/>
            <person name="Zwiers L.-H."/>
            <person name="Turgeon B."/>
            <person name="Goodwin S."/>
            <person name="Spatafora J."/>
            <person name="Crous P."/>
            <person name="Grigoriev I."/>
        </authorList>
    </citation>
    <scope>NUCLEOTIDE SEQUENCE</scope>
    <source>
        <strain evidence="3">CBS 123094</strain>
    </source>
</reference>
<protein>
    <submittedName>
        <fullName evidence="3">NUDIX domain-containing protein</fullName>
    </submittedName>
</protein>
<dbReference type="PROSITE" id="PS51462">
    <property type="entry name" value="NUDIX"/>
    <property type="match status" value="1"/>
</dbReference>
<proteinExistence type="predicted"/>
<dbReference type="PANTHER" id="PTHR21340">
    <property type="entry name" value="DIADENOSINE 5,5-P1,P4-TETRAPHOSPHATE PYROPHOSPHOHYDROLASE MUTT"/>
    <property type="match status" value="1"/>
</dbReference>